<dbReference type="InterPro" id="IPR023362">
    <property type="entry name" value="PH-BEACH_dom"/>
</dbReference>
<dbReference type="Pfam" id="PF02138">
    <property type="entry name" value="Beach"/>
    <property type="match status" value="1"/>
</dbReference>
<keyword evidence="4" id="KW-1185">Reference proteome</keyword>
<dbReference type="CDD" id="cd06071">
    <property type="entry name" value="Beach"/>
    <property type="match status" value="1"/>
</dbReference>
<feature type="domain" description="BEACH-type PH" evidence="2">
    <location>
        <begin position="1663"/>
        <end position="1781"/>
    </location>
</feature>
<dbReference type="InterPro" id="IPR036372">
    <property type="entry name" value="BEACH_dom_sf"/>
</dbReference>
<gene>
    <name evidence="3" type="ORF">HNAJ_LOCUS9895</name>
</gene>
<dbReference type="InterPro" id="IPR000409">
    <property type="entry name" value="BEACH_dom"/>
</dbReference>
<dbReference type="OrthoDB" id="26681at2759"/>
<dbReference type="Gene3D" id="2.30.29.30">
    <property type="entry name" value="Pleckstrin-homology domain (PH domain)/Phosphotyrosine-binding domain (PTB)"/>
    <property type="match status" value="1"/>
</dbReference>
<evidence type="ECO:0000259" key="1">
    <source>
        <dbReference type="PROSITE" id="PS50197"/>
    </source>
</evidence>
<reference evidence="5" key="1">
    <citation type="submission" date="2016-04" db="UniProtKB">
        <authorList>
            <consortium name="WormBaseParasite"/>
        </authorList>
    </citation>
    <scope>IDENTIFICATION</scope>
</reference>
<protein>
    <submittedName>
        <fullName evidence="5">RICTOR_N domain-containing protein</fullName>
    </submittedName>
</protein>
<dbReference type="PANTHER" id="PTHR13743:SF86">
    <property type="entry name" value="LYSOSOMAL-TRAFFICKING REGULATOR"/>
    <property type="match status" value="1"/>
</dbReference>
<accession>A0A0R3TQS2</accession>
<organism evidence="5">
    <name type="scientific">Rodentolepis nana</name>
    <name type="common">Dwarf tapeworm</name>
    <name type="synonym">Hymenolepis nana</name>
    <dbReference type="NCBI Taxonomy" id="102285"/>
    <lineage>
        <taxon>Eukaryota</taxon>
        <taxon>Metazoa</taxon>
        <taxon>Spiralia</taxon>
        <taxon>Lophotrochozoa</taxon>
        <taxon>Platyhelminthes</taxon>
        <taxon>Cestoda</taxon>
        <taxon>Eucestoda</taxon>
        <taxon>Cyclophyllidea</taxon>
        <taxon>Hymenolepididae</taxon>
        <taxon>Rodentolepis</taxon>
    </lineage>
</organism>
<dbReference type="SUPFAM" id="SSF81837">
    <property type="entry name" value="BEACH domain"/>
    <property type="match status" value="1"/>
</dbReference>
<dbReference type="Proteomes" id="UP000278807">
    <property type="component" value="Unassembled WGS sequence"/>
</dbReference>
<dbReference type="SMART" id="SM01026">
    <property type="entry name" value="Beach"/>
    <property type="match status" value="1"/>
</dbReference>
<evidence type="ECO:0000313" key="4">
    <source>
        <dbReference type="Proteomes" id="UP000278807"/>
    </source>
</evidence>
<dbReference type="EMBL" id="UZAE01012791">
    <property type="protein sequence ID" value="VDO06693.1"/>
    <property type="molecule type" value="Genomic_DNA"/>
</dbReference>
<dbReference type="InterPro" id="IPR050865">
    <property type="entry name" value="BEACH_Domain"/>
</dbReference>
<dbReference type="PANTHER" id="PTHR13743">
    <property type="entry name" value="BEIGE/BEACH-RELATED"/>
    <property type="match status" value="1"/>
</dbReference>
<dbReference type="STRING" id="102285.A0A0R3TQS2"/>
<dbReference type="InterPro" id="IPR011993">
    <property type="entry name" value="PH-like_dom_sf"/>
</dbReference>
<feature type="domain" description="BEACH" evidence="1">
    <location>
        <begin position="1823"/>
        <end position="2132"/>
    </location>
</feature>
<dbReference type="Gene3D" id="1.10.1540.10">
    <property type="entry name" value="BEACH domain"/>
    <property type="match status" value="1"/>
</dbReference>
<dbReference type="SUPFAM" id="SSF50978">
    <property type="entry name" value="WD40 repeat-like"/>
    <property type="match status" value="1"/>
</dbReference>
<dbReference type="PROSITE" id="PS51783">
    <property type="entry name" value="PH_BEACH"/>
    <property type="match status" value="1"/>
</dbReference>
<dbReference type="PROSITE" id="PS50197">
    <property type="entry name" value="BEACH"/>
    <property type="match status" value="1"/>
</dbReference>
<sequence length="2576" mass="290276">MWFSDLVSSTINLLKSADLQKGSPSTLLIIDLLEFLCMGNLFPLIRMSPIQFKGILQLVLETNSSVLQLRIIHLLTKWSRKMDPLEPDECLAWPRYNDSHLLDHPETTENLSMVRMFGFARSCISLSHWQQGSNQAYPPSVLSKIWPNGDFGLSEDSIQFPGSTSTYSRDSGGVTISLWHKMMPTVQNEEFTNSDKLSNSTLFSLASRSELLHLFTLEESTKSESSSISPSTLQSIEVWVVPLAKGIYTRIYKEYDSFISSAETLVPNVLTSSNWSHLLINITLSKRSGKISIVENASTYNEKTFHLESTRRRMRHFHKFHPELHSLNLWIGHNSVVHDEVHNRLQTPTLYTSGLHVFIGAVLSKLSILQIGNEACNQMKELALYLVLCGPNYSRDSWTGLLARGRCYLNALLERLDLKDIADVFTRCQRILTSDGENQCVRTLKMLTKYHLLVRADLSNVDSAIWTVRISPLRRSAFNESSQLKSGDLGVHSGSFEIVSKFRRFDSLSGRDIDGDNELINLVTKYSIESTIAPLGGIDSALFLAGVIASSDKPDSDVIEAALDFILTLRRQSAILAEYFFRPLLEESTPLSSNEAFNRLHITSYGLCLLSTLFNQINVKHINSSLHEVVERHVFLKIATADDGGDAHLLVDPELLACHLSFSSIRSLHQTLIVLTECMKRGGSCEEIVNQISICNMNIIDQYQIIEISVIAFRICSSCFTIDDISEQDYTDTLETVAQLVSRRLLFLSLPPPISLLNFLLRMVVSVDPDLYHNAVTRVFDYVGQNSSSTSTHSTLNLVELANKHHQNLHWMVSSPQANFTSKVAEKLEGFVEEPKVEAHSPFTEPKSIPLIPLQPALTLEGASVVEAETLAKFREQLMSDENGVINNCSNSSIMFSSCYNLPEFEDLGLLRNKSVEKSPYSKWRSRSLPDISSSMVNDAYLSEDSVATNRLASPEATKTPSECAIYSRTSSIDPQSISPLRLVQRHQLAAVILSSLSEFWQKQIDRSVLDMNSISYPLLPPFWFVYHLAGQPCTKFREYALTLYNKMMMSRLFQGRENADGNSRMLAMQFLSASSSLVSESTHHLDSLHCSTSTFAHASLTSPELVIAASKLLDDQVATPDKFSASTSIIMAIFASALVDIVTFFKLRREALSEGKISMNLNCRWKNFHDGFTSFINNAKAHTLVLVSLHNSFTLQILLKIVYYLQTSCSESEGDNLWAGRFHEIGHLVSRLFSSAISKVKVRVPFQTIQTFIYSLLSIGDNAALNQPCVIREVLLRILFTLLDQVIREITNQKNCNVLFLQLQWTVETLEKALLYKGLKYCSSLPLNPLTTDDQNFTCSQFQTVQGLEQTLITLLISSTSHAMHNLQGDIWTVLSSSLLRIAWTWCDALFETLTISKPGLRLMQFLANEPQIISQETINANMNMVIGLKDNLEMLVAVFSVGPQSNSGNEDFGMGDYHRKLSDSLSDLFEWITGVCSKVAPSARVTSPWHPSDQFSACTSTFPSLNSAIFDCDWLTPLREMNDAGQRIWSTLISQHQYIIDVLAPFYWMQLGGNLSHESSVFSSVAPKSSFSFIDTFENDSRQRCRRRPVIAWVDDRFLRNTSIRSLGQYQKMHPLSPLMMQHQTYTPSRGLARSRCIQIPHVLFPPSNQGLFCPPPTPHDDRCIGVWPCYLIEMADSIPLEGDLSLDASWIHLFINNVNVTSHRVSQISNETLMHGIGEDSEQKGVVTFPLRSIAHIEERRFELRDLALELFFNRMCNVPPDRDHFLQTLVGACSALLPHYTSPWWRVGSFGIESGRRYPSQRLRDACAGILGPFSTPYVGQATRERLLDAQVAWLRGQMSNFDYLMALNSAAGRTYNDITQYPIFPWVIADYKSEILDLRKSRDTYRQLDRPISVQSEAVAAAVIENYEDLKAQQAESCFEYSFDEEQRSILCPVYHYSSFCSNEAIILHLLFRLIPFAFRLIQFQDGNFENPNRLFHSMAVEWAMATDSAKHVKELIPEFFFRSDLFTNHENFELGTRHDGILVDGVELPPWSKGDPRLFVLINRAVLESPYVTAHLPEWIDLVFGYKQTGRAGERALNLYHPFTYFGAIDVDRIEDPVRRNAVQSMIRNYGQVPRQLFPTHPHPRRAYPRTLMATGGSALHVPVGSQISGISRFVHQVISGFRREKEDEEEEEGKMLNFPHSKFDPKIASVRSLSVDEWELESRSEVGVATSVLPLTAGTPLDTVRGLRWGDWAGNPRSPLGISWYTNLEGGSRSYCLRGDLYSFWTVLVSETSNYLFLLQNPHYPVLLVKISLQPHVITIKTRQLLAGLESHDDDGEEVIQNQSHSHNDLSYSINYIQTPVTQRLRRPNLPSLTVSNSWRCLIGHIGSSISCLSACPPYGLMASGDDEGRVIVWDLVSMSYITLLDTNDSCVLFWGVCGLAFDQKLGDLIVARSGPNGPFGYCDTRANWPIIFSPTRGNHVGCILIGGPNGCLVWLNSWTLDTISIMQLEQPSPCSIVALSFAPPSSRPMVHKMGDNESFAHSTLYVIDSEGWMYFLEPGVKLPSQRLRIQSNFLHQDSHTLYLPGLWL</sequence>
<proteinExistence type="predicted"/>
<reference evidence="3 4" key="2">
    <citation type="submission" date="2018-11" db="EMBL/GenBank/DDBJ databases">
        <authorList>
            <consortium name="Pathogen Informatics"/>
        </authorList>
    </citation>
    <scope>NUCLEOTIDE SEQUENCE [LARGE SCALE GENOMIC DNA]</scope>
</reference>
<name>A0A0R3TQS2_RODNA</name>
<dbReference type="InterPro" id="IPR036322">
    <property type="entry name" value="WD40_repeat_dom_sf"/>
</dbReference>
<evidence type="ECO:0000313" key="3">
    <source>
        <dbReference type="EMBL" id="VDO06693.1"/>
    </source>
</evidence>
<evidence type="ECO:0000259" key="2">
    <source>
        <dbReference type="PROSITE" id="PS51783"/>
    </source>
</evidence>
<dbReference type="WBParaSite" id="HNAJ_0000990001-mRNA-1">
    <property type="protein sequence ID" value="HNAJ_0000990001-mRNA-1"/>
    <property type="gene ID" value="HNAJ_0000990001"/>
</dbReference>
<evidence type="ECO:0000313" key="5">
    <source>
        <dbReference type="WBParaSite" id="HNAJ_0000990001-mRNA-1"/>
    </source>
</evidence>